<dbReference type="EMBL" id="FOFU01000001">
    <property type="protein sequence ID" value="SEP83055.1"/>
    <property type="molecule type" value="Genomic_DNA"/>
</dbReference>
<organism evidence="1 2">
    <name type="scientific">Treponema bryantii</name>
    <dbReference type="NCBI Taxonomy" id="163"/>
    <lineage>
        <taxon>Bacteria</taxon>
        <taxon>Pseudomonadati</taxon>
        <taxon>Spirochaetota</taxon>
        <taxon>Spirochaetia</taxon>
        <taxon>Spirochaetales</taxon>
        <taxon>Treponemataceae</taxon>
        <taxon>Treponema</taxon>
    </lineage>
</organism>
<name>A0A1H9B2I7_9SPIR</name>
<accession>A0A1H9B2I7</accession>
<sequence>MIIQKLTNKLQDIGHGGDADKKVMIKILDSYYEIGEIRRLEVCGKIYFVIEVGNGKSDGSDEG</sequence>
<proteinExistence type="predicted"/>
<evidence type="ECO:0000313" key="2">
    <source>
        <dbReference type="Proteomes" id="UP000182360"/>
    </source>
</evidence>
<dbReference type="Proteomes" id="UP000182360">
    <property type="component" value="Unassembled WGS sequence"/>
</dbReference>
<protein>
    <submittedName>
        <fullName evidence="1">Uncharacterized protein</fullName>
    </submittedName>
</protein>
<gene>
    <name evidence="1" type="ORF">SAMN04487977_101551</name>
</gene>
<evidence type="ECO:0000313" key="1">
    <source>
        <dbReference type="EMBL" id="SEP83055.1"/>
    </source>
</evidence>
<reference evidence="1 2" key="1">
    <citation type="submission" date="2016-10" db="EMBL/GenBank/DDBJ databases">
        <authorList>
            <person name="de Groot N.N."/>
        </authorList>
    </citation>
    <scope>NUCLEOTIDE SEQUENCE [LARGE SCALE GENOMIC DNA]</scope>
    <source>
        <strain evidence="1 2">B25</strain>
    </source>
</reference>
<keyword evidence="2" id="KW-1185">Reference proteome</keyword>
<dbReference type="AlphaFoldDB" id="A0A1H9B2I7"/>